<dbReference type="PANTHER" id="PTHR30383">
    <property type="entry name" value="THIOESTERASE 1/PROTEASE 1/LYSOPHOSPHOLIPASE L1"/>
    <property type="match status" value="1"/>
</dbReference>
<dbReference type="PANTHER" id="PTHR30383:SF5">
    <property type="entry name" value="SGNH HYDROLASE-TYPE ESTERASE DOMAIN-CONTAINING PROTEIN"/>
    <property type="match status" value="1"/>
</dbReference>
<protein>
    <submittedName>
        <fullName evidence="3">SGNH/GDSL hydrolase family protein</fullName>
    </submittedName>
</protein>
<evidence type="ECO:0000313" key="4">
    <source>
        <dbReference type="Proteomes" id="UP001172142"/>
    </source>
</evidence>
<evidence type="ECO:0000256" key="1">
    <source>
        <dbReference type="SAM" id="SignalP"/>
    </source>
</evidence>
<gene>
    <name evidence="3" type="ORF">QWY13_16245</name>
</gene>
<dbReference type="InterPro" id="IPR051532">
    <property type="entry name" value="Ester_Hydrolysis_Enzymes"/>
</dbReference>
<evidence type="ECO:0000259" key="2">
    <source>
        <dbReference type="Pfam" id="PF13472"/>
    </source>
</evidence>
<organism evidence="3 4">
    <name type="scientific">Planococcus shenhongbingii</name>
    <dbReference type="NCBI Taxonomy" id="3058398"/>
    <lineage>
        <taxon>Bacteria</taxon>
        <taxon>Bacillati</taxon>
        <taxon>Bacillota</taxon>
        <taxon>Bacilli</taxon>
        <taxon>Bacillales</taxon>
        <taxon>Caryophanaceae</taxon>
        <taxon>Planococcus</taxon>
    </lineage>
</organism>
<dbReference type="InterPro" id="IPR036514">
    <property type="entry name" value="SGNH_hydro_sf"/>
</dbReference>
<evidence type="ECO:0000313" key="3">
    <source>
        <dbReference type="EMBL" id="MDN7247032.1"/>
    </source>
</evidence>
<dbReference type="Pfam" id="PF13472">
    <property type="entry name" value="Lipase_GDSL_2"/>
    <property type="match status" value="1"/>
</dbReference>
<dbReference type="RefSeq" id="WP_301857358.1">
    <property type="nucleotide sequence ID" value="NZ_JAUJWU010000005.1"/>
</dbReference>
<dbReference type="InterPro" id="IPR013830">
    <property type="entry name" value="SGNH_hydro"/>
</dbReference>
<dbReference type="CDD" id="cd00229">
    <property type="entry name" value="SGNH_hydrolase"/>
    <property type="match status" value="1"/>
</dbReference>
<keyword evidence="3" id="KW-0378">Hydrolase</keyword>
<dbReference type="SUPFAM" id="SSF52266">
    <property type="entry name" value="SGNH hydrolase"/>
    <property type="match status" value="1"/>
</dbReference>
<sequence length="249" mass="26865">MNKLFKIFTAVLIALSLGTPSAFAKSDQGKESLVALGDSIPFGYNLSQKNNNPAKIAFPSLLADEADLRVRNLGVPGWQTQDLLTALETNQKFRQAVSHADYVTVNIGNNDFLDILRTANAESGGNPLLFRQLLAQKLSNSDVFANVADIIEEIRTLTDAPIVLYNIYNPFQVNDPLHQVADQFLPQINAAFAGIANAYSSGVLADAYSAFGDNQAQYVLPGDIHPTAAGQQVLAEIGLQALNANYVNN</sequence>
<comment type="caution">
    <text evidence="3">The sequence shown here is derived from an EMBL/GenBank/DDBJ whole genome shotgun (WGS) entry which is preliminary data.</text>
</comment>
<keyword evidence="4" id="KW-1185">Reference proteome</keyword>
<reference evidence="3 4" key="1">
    <citation type="submission" date="2023-07" db="EMBL/GenBank/DDBJ databases">
        <title>Novel species in genus Planococcus.</title>
        <authorList>
            <person name="Ning S."/>
        </authorList>
    </citation>
    <scope>NUCLEOTIDE SEQUENCE [LARGE SCALE GENOMIC DNA]</scope>
    <source>
        <strain evidence="3 4">N017</strain>
    </source>
</reference>
<dbReference type="EMBL" id="JAUJWU010000005">
    <property type="protein sequence ID" value="MDN7247032.1"/>
    <property type="molecule type" value="Genomic_DNA"/>
</dbReference>
<feature type="chain" id="PRO_5045607258" evidence="1">
    <location>
        <begin position="25"/>
        <end position="249"/>
    </location>
</feature>
<feature type="signal peptide" evidence="1">
    <location>
        <begin position="1"/>
        <end position="24"/>
    </location>
</feature>
<dbReference type="GO" id="GO:0016787">
    <property type="term" value="F:hydrolase activity"/>
    <property type="evidence" value="ECO:0007669"/>
    <property type="project" value="UniProtKB-KW"/>
</dbReference>
<keyword evidence="1" id="KW-0732">Signal</keyword>
<dbReference type="Proteomes" id="UP001172142">
    <property type="component" value="Unassembled WGS sequence"/>
</dbReference>
<name>A0ABT8NGK7_9BACL</name>
<accession>A0ABT8NGK7</accession>
<feature type="domain" description="SGNH hydrolase-type esterase" evidence="2">
    <location>
        <begin position="35"/>
        <end position="233"/>
    </location>
</feature>
<proteinExistence type="predicted"/>
<dbReference type="Gene3D" id="3.40.50.1110">
    <property type="entry name" value="SGNH hydrolase"/>
    <property type="match status" value="1"/>
</dbReference>